<dbReference type="EMBL" id="CAVN010000087">
    <property type="protein sequence ID" value="CDF57376.1"/>
    <property type="molecule type" value="Genomic_DNA"/>
</dbReference>
<gene>
    <name evidence="1" type="ORF">TCEL_01290</name>
</gene>
<evidence type="ECO:0000313" key="1">
    <source>
        <dbReference type="EMBL" id="CDF57376.1"/>
    </source>
</evidence>
<reference evidence="1" key="1">
    <citation type="submission" date="2013-03" db="EMBL/GenBank/DDBJ databases">
        <title>Draft genome sequence of the hydrogen-ethanol-producing anaerobic alkalithermophilic Caloramator celere.</title>
        <authorList>
            <person name="Ciranna A."/>
            <person name="Larjo A."/>
            <person name="Kivisto A."/>
            <person name="Santala V."/>
            <person name="Roos C."/>
            <person name="Karp M."/>
        </authorList>
    </citation>
    <scope>NUCLEOTIDE SEQUENCE [LARGE SCALE GENOMIC DNA]</scope>
    <source>
        <strain evidence="1">DSM 8682</strain>
    </source>
</reference>
<dbReference type="OrthoDB" id="9985756at2"/>
<evidence type="ECO:0000313" key="2">
    <source>
        <dbReference type="Proteomes" id="UP000014923"/>
    </source>
</evidence>
<keyword evidence="2" id="KW-1185">Reference proteome</keyword>
<sequence>MNLNLHVNNLTFVPKINISEEQNTLANIVYSKINLRKYIGNGLNIFSHRYLNNLNSVKKLPMIIENFYNDKYFFFRSEIKEIEKEVNLIVDEWVKEYLEDKDNKNIQISKAINYFKNNSNNSIHNKKLDTKNLKYSDINKMYYELTILKMISDINALVVKRLSYHKKSSALI</sequence>
<protein>
    <submittedName>
        <fullName evidence="1">Uncharacterized protein</fullName>
    </submittedName>
</protein>
<organism evidence="1 2">
    <name type="scientific">Thermobrachium celere DSM 8682</name>
    <dbReference type="NCBI Taxonomy" id="941824"/>
    <lineage>
        <taxon>Bacteria</taxon>
        <taxon>Bacillati</taxon>
        <taxon>Bacillota</taxon>
        <taxon>Clostridia</taxon>
        <taxon>Eubacteriales</taxon>
        <taxon>Clostridiaceae</taxon>
        <taxon>Thermobrachium</taxon>
    </lineage>
</organism>
<dbReference type="AlphaFoldDB" id="R7RPS2"/>
<dbReference type="eggNOG" id="ENOG503435S">
    <property type="taxonomic scope" value="Bacteria"/>
</dbReference>
<proteinExistence type="predicted"/>
<name>R7RPS2_9CLOT</name>
<dbReference type="RefSeq" id="WP_018660462.1">
    <property type="nucleotide sequence ID" value="NZ_HF952018.1"/>
</dbReference>
<accession>R7RPS2</accession>
<dbReference type="HOGENOM" id="CLU_1554562_0_0_9"/>
<comment type="caution">
    <text evidence="1">The sequence shown here is derived from an EMBL/GenBank/DDBJ whole genome shotgun (WGS) entry which is preliminary data.</text>
</comment>
<dbReference type="Proteomes" id="UP000014923">
    <property type="component" value="Unassembled WGS sequence"/>
</dbReference>